<organism evidence="1">
    <name type="scientific">Arundo donax</name>
    <name type="common">Giant reed</name>
    <name type="synonym">Donax arundinaceus</name>
    <dbReference type="NCBI Taxonomy" id="35708"/>
    <lineage>
        <taxon>Eukaryota</taxon>
        <taxon>Viridiplantae</taxon>
        <taxon>Streptophyta</taxon>
        <taxon>Embryophyta</taxon>
        <taxon>Tracheophyta</taxon>
        <taxon>Spermatophyta</taxon>
        <taxon>Magnoliopsida</taxon>
        <taxon>Liliopsida</taxon>
        <taxon>Poales</taxon>
        <taxon>Poaceae</taxon>
        <taxon>PACMAD clade</taxon>
        <taxon>Arundinoideae</taxon>
        <taxon>Arundineae</taxon>
        <taxon>Arundo</taxon>
    </lineage>
</organism>
<dbReference type="AlphaFoldDB" id="A0A0A8ZGG0"/>
<reference evidence="1" key="2">
    <citation type="journal article" date="2015" name="Data Brief">
        <title>Shoot transcriptome of the giant reed, Arundo donax.</title>
        <authorList>
            <person name="Barrero R.A."/>
            <person name="Guerrero F.D."/>
            <person name="Moolhuijzen P."/>
            <person name="Goolsby J.A."/>
            <person name="Tidwell J."/>
            <person name="Bellgard S.E."/>
            <person name="Bellgard M.I."/>
        </authorList>
    </citation>
    <scope>NUCLEOTIDE SEQUENCE</scope>
    <source>
        <tissue evidence="1">Shoot tissue taken approximately 20 cm above the soil surface</tissue>
    </source>
</reference>
<evidence type="ECO:0000313" key="1">
    <source>
        <dbReference type="EMBL" id="JAD35825.1"/>
    </source>
</evidence>
<accession>A0A0A8ZGG0</accession>
<protein>
    <submittedName>
        <fullName evidence="1">Uncharacterized protein</fullName>
    </submittedName>
</protein>
<reference evidence="1" key="1">
    <citation type="submission" date="2014-09" db="EMBL/GenBank/DDBJ databases">
        <authorList>
            <person name="Magalhaes I.L.F."/>
            <person name="Oliveira U."/>
            <person name="Santos F.R."/>
            <person name="Vidigal T.H.D.A."/>
            <person name="Brescovit A.D."/>
            <person name="Santos A.J."/>
        </authorList>
    </citation>
    <scope>NUCLEOTIDE SEQUENCE</scope>
    <source>
        <tissue evidence="1">Shoot tissue taken approximately 20 cm above the soil surface</tissue>
    </source>
</reference>
<sequence>MGSQTLITCCGDGEILSWLHFILGFALL</sequence>
<dbReference type="EMBL" id="GBRH01262070">
    <property type="protein sequence ID" value="JAD35825.1"/>
    <property type="molecule type" value="Transcribed_RNA"/>
</dbReference>
<name>A0A0A8ZGG0_ARUDO</name>
<proteinExistence type="predicted"/>